<dbReference type="Proteomes" id="UP001497382">
    <property type="component" value="Unassembled WGS sequence"/>
</dbReference>
<sequence length="46" mass="4926">MKFLFILKALAAFVAISAVPQSLSSTLNQNIGAFPQSFSSPLNQNI</sequence>
<protein>
    <submittedName>
        <fullName evidence="2">Uncharacterized protein</fullName>
    </submittedName>
</protein>
<feature type="chain" id="PRO_5043920501" evidence="1">
    <location>
        <begin position="19"/>
        <end position="46"/>
    </location>
</feature>
<name>A0AAV1YX26_9ARAC</name>
<comment type="caution">
    <text evidence="2">The sequence shown here is derived from an EMBL/GenBank/DDBJ whole genome shotgun (WGS) entry which is preliminary data.</text>
</comment>
<organism evidence="2 3">
    <name type="scientific">Larinioides sclopetarius</name>
    <dbReference type="NCBI Taxonomy" id="280406"/>
    <lineage>
        <taxon>Eukaryota</taxon>
        <taxon>Metazoa</taxon>
        <taxon>Ecdysozoa</taxon>
        <taxon>Arthropoda</taxon>
        <taxon>Chelicerata</taxon>
        <taxon>Arachnida</taxon>
        <taxon>Araneae</taxon>
        <taxon>Araneomorphae</taxon>
        <taxon>Entelegynae</taxon>
        <taxon>Araneoidea</taxon>
        <taxon>Araneidae</taxon>
        <taxon>Larinioides</taxon>
    </lineage>
</organism>
<dbReference type="EMBL" id="CAXIEN010000005">
    <property type="protein sequence ID" value="CAL1262463.1"/>
    <property type="molecule type" value="Genomic_DNA"/>
</dbReference>
<dbReference type="AlphaFoldDB" id="A0AAV1YX26"/>
<evidence type="ECO:0000313" key="2">
    <source>
        <dbReference type="EMBL" id="CAL1262463.1"/>
    </source>
</evidence>
<feature type="signal peptide" evidence="1">
    <location>
        <begin position="1"/>
        <end position="18"/>
    </location>
</feature>
<evidence type="ECO:0000313" key="3">
    <source>
        <dbReference type="Proteomes" id="UP001497382"/>
    </source>
</evidence>
<proteinExistence type="predicted"/>
<accession>A0AAV1YX26</accession>
<reference evidence="2 3" key="1">
    <citation type="submission" date="2024-04" db="EMBL/GenBank/DDBJ databases">
        <authorList>
            <person name="Rising A."/>
            <person name="Reimegard J."/>
            <person name="Sonavane S."/>
            <person name="Akerstrom W."/>
            <person name="Nylinder S."/>
            <person name="Hedman E."/>
            <person name="Kallberg Y."/>
        </authorList>
    </citation>
    <scope>NUCLEOTIDE SEQUENCE [LARGE SCALE GENOMIC DNA]</scope>
</reference>
<keyword evidence="1" id="KW-0732">Signal</keyword>
<feature type="non-terminal residue" evidence="2">
    <location>
        <position position="46"/>
    </location>
</feature>
<evidence type="ECO:0000256" key="1">
    <source>
        <dbReference type="SAM" id="SignalP"/>
    </source>
</evidence>
<gene>
    <name evidence="2" type="ORF">LARSCL_LOCUS1009</name>
</gene>
<keyword evidence="3" id="KW-1185">Reference proteome</keyword>